<protein>
    <submittedName>
        <fullName evidence="2">Uncharacterized protein</fullName>
    </submittedName>
</protein>
<evidence type="ECO:0000313" key="3">
    <source>
        <dbReference type="Proteomes" id="UP000324222"/>
    </source>
</evidence>
<comment type="caution">
    <text evidence="2">The sequence shown here is derived from an EMBL/GenBank/DDBJ whole genome shotgun (WGS) entry which is preliminary data.</text>
</comment>
<dbReference type="EMBL" id="VSRR010101810">
    <property type="protein sequence ID" value="MPC95322.1"/>
    <property type="molecule type" value="Genomic_DNA"/>
</dbReference>
<accession>A0A5B7JGU0</accession>
<reference evidence="2 3" key="1">
    <citation type="submission" date="2019-05" db="EMBL/GenBank/DDBJ databases">
        <title>Another draft genome of Portunus trituberculatus and its Hox gene families provides insights of decapod evolution.</title>
        <authorList>
            <person name="Jeong J.-H."/>
            <person name="Song I."/>
            <person name="Kim S."/>
            <person name="Choi T."/>
            <person name="Kim D."/>
            <person name="Ryu S."/>
            <person name="Kim W."/>
        </authorList>
    </citation>
    <scope>NUCLEOTIDE SEQUENCE [LARGE SCALE GENOMIC DNA]</scope>
    <source>
        <tissue evidence="2">Muscle</tissue>
    </source>
</reference>
<proteinExistence type="predicted"/>
<name>A0A5B7JGU0_PORTR</name>
<dbReference type="Proteomes" id="UP000324222">
    <property type="component" value="Unassembled WGS sequence"/>
</dbReference>
<organism evidence="2 3">
    <name type="scientific">Portunus trituberculatus</name>
    <name type="common">Swimming crab</name>
    <name type="synonym">Neptunus trituberculatus</name>
    <dbReference type="NCBI Taxonomy" id="210409"/>
    <lineage>
        <taxon>Eukaryota</taxon>
        <taxon>Metazoa</taxon>
        <taxon>Ecdysozoa</taxon>
        <taxon>Arthropoda</taxon>
        <taxon>Crustacea</taxon>
        <taxon>Multicrustacea</taxon>
        <taxon>Malacostraca</taxon>
        <taxon>Eumalacostraca</taxon>
        <taxon>Eucarida</taxon>
        <taxon>Decapoda</taxon>
        <taxon>Pleocyemata</taxon>
        <taxon>Brachyura</taxon>
        <taxon>Eubrachyura</taxon>
        <taxon>Portunoidea</taxon>
        <taxon>Portunidae</taxon>
        <taxon>Portuninae</taxon>
        <taxon>Portunus</taxon>
    </lineage>
</organism>
<evidence type="ECO:0000256" key="1">
    <source>
        <dbReference type="SAM" id="MobiDB-lite"/>
    </source>
</evidence>
<evidence type="ECO:0000313" key="2">
    <source>
        <dbReference type="EMBL" id="MPC95322.1"/>
    </source>
</evidence>
<keyword evidence="3" id="KW-1185">Reference proteome</keyword>
<gene>
    <name evidence="2" type="ORF">E2C01_090529</name>
</gene>
<dbReference type="AlphaFoldDB" id="A0A5B7JGU0"/>
<sequence length="92" mass="9737">MVQDVNNEDRPLNSSSVAEQGPGRARAGVEGGKSIPLVGLEEDGARGTQSRGLGLAVQGHQCAIALVCRRPQALRFSVLRRIASQTLPHARP</sequence>
<feature type="region of interest" description="Disordered" evidence="1">
    <location>
        <begin position="1"/>
        <end position="35"/>
    </location>
</feature>